<dbReference type="PROSITE" id="PS50921">
    <property type="entry name" value="ANTAR"/>
    <property type="match status" value="1"/>
</dbReference>
<dbReference type="InterPro" id="IPR013656">
    <property type="entry name" value="PAS_4"/>
</dbReference>
<dbReference type="AlphaFoldDB" id="A0A1A2Z1A7"/>
<comment type="caution">
    <text evidence="2">The sequence shown here is derived from an EMBL/GenBank/DDBJ whole genome shotgun (WGS) entry which is preliminary data.</text>
</comment>
<gene>
    <name evidence="2" type="ORF">A5708_01890</name>
</gene>
<evidence type="ECO:0000313" key="2">
    <source>
        <dbReference type="EMBL" id="OBI44319.1"/>
    </source>
</evidence>
<dbReference type="Pfam" id="PF03861">
    <property type="entry name" value="ANTAR"/>
    <property type="match status" value="1"/>
</dbReference>
<dbReference type="GO" id="GO:0016301">
    <property type="term" value="F:kinase activity"/>
    <property type="evidence" value="ECO:0007669"/>
    <property type="project" value="UniProtKB-KW"/>
</dbReference>
<accession>A0A1A2Z1A7</accession>
<reference evidence="2 3" key="1">
    <citation type="submission" date="2016-06" db="EMBL/GenBank/DDBJ databases">
        <authorList>
            <person name="Kjaerup R.B."/>
            <person name="Dalgaard T.S."/>
            <person name="Juul-Madsen H.R."/>
        </authorList>
    </citation>
    <scope>NUCLEOTIDE SEQUENCE [LARGE SCALE GENOMIC DNA]</scope>
    <source>
        <strain evidence="2 3">E1334</strain>
    </source>
</reference>
<proteinExistence type="predicted"/>
<dbReference type="SMART" id="SM01012">
    <property type="entry name" value="ANTAR"/>
    <property type="match status" value="1"/>
</dbReference>
<dbReference type="Gene3D" id="3.30.450.20">
    <property type="entry name" value="PAS domain"/>
    <property type="match status" value="1"/>
</dbReference>
<keyword evidence="2" id="KW-0418">Kinase</keyword>
<dbReference type="InterPro" id="IPR011006">
    <property type="entry name" value="CheY-like_superfamily"/>
</dbReference>
<evidence type="ECO:0000313" key="3">
    <source>
        <dbReference type="Proteomes" id="UP000091846"/>
    </source>
</evidence>
<dbReference type="OrthoDB" id="9808408at2"/>
<organism evidence="2 3">
    <name type="scientific">Mycobacterium colombiense</name>
    <dbReference type="NCBI Taxonomy" id="339268"/>
    <lineage>
        <taxon>Bacteria</taxon>
        <taxon>Bacillati</taxon>
        <taxon>Actinomycetota</taxon>
        <taxon>Actinomycetes</taxon>
        <taxon>Mycobacteriales</taxon>
        <taxon>Mycobacteriaceae</taxon>
        <taxon>Mycobacterium</taxon>
        <taxon>Mycobacterium avium complex (MAC)</taxon>
    </lineage>
</organism>
<dbReference type="Proteomes" id="UP000091846">
    <property type="component" value="Unassembled WGS sequence"/>
</dbReference>
<dbReference type="RefSeq" id="WP_065027753.1">
    <property type="nucleotide sequence ID" value="NZ_LZKI01000046.1"/>
</dbReference>
<protein>
    <submittedName>
        <fullName evidence="2">Histidine kinase</fullName>
    </submittedName>
</protein>
<dbReference type="InterPro" id="IPR036388">
    <property type="entry name" value="WH-like_DNA-bd_sf"/>
</dbReference>
<feature type="domain" description="ANTAR" evidence="1">
    <location>
        <begin position="178"/>
        <end position="239"/>
    </location>
</feature>
<dbReference type="Pfam" id="PF08448">
    <property type="entry name" value="PAS_4"/>
    <property type="match status" value="1"/>
</dbReference>
<dbReference type="Gene3D" id="1.10.10.10">
    <property type="entry name" value="Winged helix-like DNA-binding domain superfamily/Winged helix DNA-binding domain"/>
    <property type="match status" value="1"/>
</dbReference>
<dbReference type="SUPFAM" id="SSF52172">
    <property type="entry name" value="CheY-like"/>
    <property type="match status" value="1"/>
</dbReference>
<dbReference type="EMBL" id="LZKI01000046">
    <property type="protein sequence ID" value="OBI44319.1"/>
    <property type="molecule type" value="Genomic_DNA"/>
</dbReference>
<sequence>MRNQDRFKLIAREVVQGASGVCCLLLDRDLRIRAASKDYERVTLREHGELPGQYLFDAFPDNPRDPRADGTAKLASSLETAMRSGRLHRMRMQRYDIPDPADPDEFIPKVWRPTNSPLLDHGELVGVVHTVAEVSKSKQLLDEVARDVDHGVAWDSVDLLHTLEAVSAVETGQYLQRQQALAKENRQLMRAIASRDTIGQAKGMLMERFNIDADRAFGLLARLSQETNTRVEEIAKHLVEAERPPRSG</sequence>
<evidence type="ECO:0000259" key="1">
    <source>
        <dbReference type="PROSITE" id="PS50921"/>
    </source>
</evidence>
<name>A0A1A2Z1A7_9MYCO</name>
<dbReference type="GO" id="GO:0003723">
    <property type="term" value="F:RNA binding"/>
    <property type="evidence" value="ECO:0007669"/>
    <property type="project" value="InterPro"/>
</dbReference>
<keyword evidence="2" id="KW-0808">Transferase</keyword>
<dbReference type="InterPro" id="IPR005561">
    <property type="entry name" value="ANTAR"/>
</dbReference>